<accession>A0A1G2QHS6</accession>
<dbReference type="EMBL" id="MHTK01000002">
    <property type="protein sequence ID" value="OHA60140.1"/>
    <property type="molecule type" value="Genomic_DNA"/>
</dbReference>
<dbReference type="Proteomes" id="UP000177838">
    <property type="component" value="Unassembled WGS sequence"/>
</dbReference>
<evidence type="ECO:0000313" key="1">
    <source>
        <dbReference type="EMBL" id="OHA60140.1"/>
    </source>
</evidence>
<dbReference type="STRING" id="1802439.A2589_00470"/>
<name>A0A1G2QHS6_9BACT</name>
<proteinExistence type="predicted"/>
<comment type="caution">
    <text evidence="1">The sequence shown here is derived from an EMBL/GenBank/DDBJ whole genome shotgun (WGS) entry which is preliminary data.</text>
</comment>
<reference evidence="1 2" key="1">
    <citation type="journal article" date="2016" name="Nat. Commun.">
        <title>Thousands of microbial genomes shed light on interconnected biogeochemical processes in an aquifer system.</title>
        <authorList>
            <person name="Anantharaman K."/>
            <person name="Brown C.T."/>
            <person name="Hug L.A."/>
            <person name="Sharon I."/>
            <person name="Castelle C.J."/>
            <person name="Probst A.J."/>
            <person name="Thomas B.C."/>
            <person name="Singh A."/>
            <person name="Wilkins M.J."/>
            <person name="Karaoz U."/>
            <person name="Brodie E.L."/>
            <person name="Williams K.H."/>
            <person name="Hubbard S.S."/>
            <person name="Banfield J.F."/>
        </authorList>
    </citation>
    <scope>NUCLEOTIDE SEQUENCE [LARGE SCALE GENOMIC DNA]</scope>
</reference>
<organism evidence="1 2">
    <name type="scientific">Candidatus Vogelbacteria bacterium RIFOXYD1_FULL_46_19</name>
    <dbReference type="NCBI Taxonomy" id="1802439"/>
    <lineage>
        <taxon>Bacteria</taxon>
        <taxon>Candidatus Vogeliibacteriota</taxon>
    </lineage>
</organism>
<evidence type="ECO:0000313" key="2">
    <source>
        <dbReference type="Proteomes" id="UP000177838"/>
    </source>
</evidence>
<sequence>MLEQKLSSNIEAEIADLSRQIEAKRRLLETESGMVEDKQVVAAVVKVPAEDTSVPILRPVSGNQSNQDGSLSYLDSLDDQTKERVLELVDKVFERGLGRTISEAKKLEALDLDAFHDTLTDRVYNELKKRGLVK</sequence>
<protein>
    <submittedName>
        <fullName evidence="1">Uncharacterized protein</fullName>
    </submittedName>
</protein>
<dbReference type="AlphaFoldDB" id="A0A1G2QHS6"/>
<gene>
    <name evidence="1" type="ORF">A2589_00470</name>
</gene>